<dbReference type="Pfam" id="PF02575">
    <property type="entry name" value="YbaB_DNA_bd"/>
    <property type="match status" value="1"/>
</dbReference>
<feature type="compositionally biased region" description="Acidic residues" evidence="1">
    <location>
        <begin position="120"/>
        <end position="144"/>
    </location>
</feature>
<dbReference type="RefSeq" id="WP_051735907.1">
    <property type="nucleotide sequence ID" value="NZ_JMQI01000024.1"/>
</dbReference>
<dbReference type="GO" id="GO:0003677">
    <property type="term" value="F:DNA binding"/>
    <property type="evidence" value="ECO:0007669"/>
    <property type="project" value="InterPro"/>
</dbReference>
<gene>
    <name evidence="2" type="ORF">DV20_11965</name>
</gene>
<dbReference type="InterPro" id="IPR004401">
    <property type="entry name" value="YbaB/EbfC"/>
</dbReference>
<comment type="caution">
    <text evidence="2">The sequence shown here is derived from an EMBL/GenBank/DDBJ whole genome shotgun (WGS) entry which is preliminary data.</text>
</comment>
<evidence type="ECO:0000313" key="3">
    <source>
        <dbReference type="Proteomes" id="UP000027345"/>
    </source>
</evidence>
<sequence>MTARHRDLRQMQQQAGELDARLAATRHSARSGDQLVTAIVTGQEKLLDLRIDDRALHGAHIRTLGLSIVEAVRNARTAARASSLPHVNALFGKRPPSLPVPGPAAPPVPSAAPARRDPAPEDEENFAELDFLTDEEPEAEGGRW</sequence>
<proteinExistence type="predicted"/>
<protein>
    <submittedName>
        <fullName evidence="2">Uncharacterized protein</fullName>
    </submittedName>
</protein>
<keyword evidence="3" id="KW-1185">Reference proteome</keyword>
<evidence type="ECO:0000313" key="2">
    <source>
        <dbReference type="EMBL" id="KDN22091.1"/>
    </source>
</evidence>
<accession>A0A066U3Q0</accession>
<feature type="compositionally biased region" description="Pro residues" evidence="1">
    <location>
        <begin position="96"/>
        <end position="110"/>
    </location>
</feature>
<dbReference type="InterPro" id="IPR036894">
    <property type="entry name" value="YbaB-like_sf"/>
</dbReference>
<name>A0A066U3Q0_9PSEU</name>
<organism evidence="2 3">
    <name type="scientific">Amycolatopsis rifamycinica</name>
    <dbReference type="NCBI Taxonomy" id="287986"/>
    <lineage>
        <taxon>Bacteria</taxon>
        <taxon>Bacillati</taxon>
        <taxon>Actinomycetota</taxon>
        <taxon>Actinomycetes</taxon>
        <taxon>Pseudonocardiales</taxon>
        <taxon>Pseudonocardiaceae</taxon>
        <taxon>Amycolatopsis</taxon>
    </lineage>
</organism>
<feature type="region of interest" description="Disordered" evidence="1">
    <location>
        <begin position="93"/>
        <end position="144"/>
    </location>
</feature>
<dbReference type="AlphaFoldDB" id="A0A066U3Q0"/>
<dbReference type="Gene3D" id="3.30.1310.10">
    <property type="entry name" value="Nucleoid-associated protein YbaB-like domain"/>
    <property type="match status" value="1"/>
</dbReference>
<reference evidence="2 3" key="1">
    <citation type="submission" date="2014-05" db="EMBL/GenBank/DDBJ databases">
        <title>Draft genome sequence of Amycolatopsis rifamycinica DSM 46095.</title>
        <authorList>
            <person name="Lal R."/>
            <person name="Saxena A."/>
            <person name="Kumari R."/>
            <person name="Mukherjee U."/>
            <person name="Singh P."/>
            <person name="Sangwan N."/>
            <person name="Mahato N.K."/>
        </authorList>
    </citation>
    <scope>NUCLEOTIDE SEQUENCE [LARGE SCALE GENOMIC DNA]</scope>
    <source>
        <strain evidence="2 3">DSM 46095</strain>
    </source>
</reference>
<dbReference type="STRING" id="287986.DV20_11965"/>
<dbReference type="Proteomes" id="UP000027345">
    <property type="component" value="Unassembled WGS sequence"/>
</dbReference>
<evidence type="ECO:0000256" key="1">
    <source>
        <dbReference type="SAM" id="MobiDB-lite"/>
    </source>
</evidence>
<dbReference type="SUPFAM" id="SSF82607">
    <property type="entry name" value="YbaB-like"/>
    <property type="match status" value="1"/>
</dbReference>
<dbReference type="EMBL" id="JMQI01000024">
    <property type="protein sequence ID" value="KDN22091.1"/>
    <property type="molecule type" value="Genomic_DNA"/>
</dbReference>
<dbReference type="OrthoDB" id="3628387at2"/>